<dbReference type="EMBL" id="JAPTNE010000005">
    <property type="protein sequence ID" value="MCZ0806139.1"/>
    <property type="molecule type" value="Genomic_DNA"/>
</dbReference>
<comment type="caution">
    <text evidence="1">The sequence shown here is derived from an EMBL/GenBank/DDBJ whole genome shotgun (WGS) entry which is preliminary data.</text>
</comment>
<dbReference type="AlphaFoldDB" id="A0AAP3DD22"/>
<reference evidence="1" key="1">
    <citation type="submission" date="2022-09" db="EMBL/GenBank/DDBJ databases">
        <title>Genome analysis and characterization of larvicidal activity of Brevibacillus strains.</title>
        <authorList>
            <person name="Patrusheva E.V."/>
            <person name="Izotova A.O."/>
            <person name="Toshchakov S.V."/>
            <person name="Sineoky S.P."/>
        </authorList>
    </citation>
    <scope>NUCLEOTIDE SEQUENCE</scope>
    <source>
        <strain evidence="1">VKPM_B-13247</strain>
    </source>
</reference>
<name>A0AAP3DD22_BRELA</name>
<proteinExistence type="predicted"/>
<organism evidence="1 2">
    <name type="scientific">Brevibacillus laterosporus</name>
    <name type="common">Bacillus laterosporus</name>
    <dbReference type="NCBI Taxonomy" id="1465"/>
    <lineage>
        <taxon>Bacteria</taxon>
        <taxon>Bacillati</taxon>
        <taxon>Bacillota</taxon>
        <taxon>Bacilli</taxon>
        <taxon>Bacillales</taxon>
        <taxon>Paenibacillaceae</taxon>
        <taxon>Brevibacillus</taxon>
    </lineage>
</organism>
<protein>
    <submittedName>
        <fullName evidence="1">Uncharacterized protein</fullName>
    </submittedName>
</protein>
<gene>
    <name evidence="1" type="ORF">O0554_04270</name>
</gene>
<sequence length="45" mass="5041">MKKRLTLGPATDYACEICPQQKEEPAMLFAGSFLCQSKTPRPLLK</sequence>
<accession>A0AAP3DD22</accession>
<evidence type="ECO:0000313" key="2">
    <source>
        <dbReference type="Proteomes" id="UP001077662"/>
    </source>
</evidence>
<evidence type="ECO:0000313" key="1">
    <source>
        <dbReference type="EMBL" id="MCZ0806139.1"/>
    </source>
</evidence>
<dbReference type="Proteomes" id="UP001077662">
    <property type="component" value="Unassembled WGS sequence"/>
</dbReference>
<dbReference type="RefSeq" id="WP_181022614.1">
    <property type="nucleotide sequence ID" value="NZ_JANSGW010000005.1"/>
</dbReference>